<organism evidence="2 3">
    <name type="scientific">Lophiostoma macrostomum CBS 122681</name>
    <dbReference type="NCBI Taxonomy" id="1314788"/>
    <lineage>
        <taxon>Eukaryota</taxon>
        <taxon>Fungi</taxon>
        <taxon>Dikarya</taxon>
        <taxon>Ascomycota</taxon>
        <taxon>Pezizomycotina</taxon>
        <taxon>Dothideomycetes</taxon>
        <taxon>Pleosporomycetidae</taxon>
        <taxon>Pleosporales</taxon>
        <taxon>Lophiostomataceae</taxon>
        <taxon>Lophiostoma</taxon>
    </lineage>
</organism>
<protein>
    <submittedName>
        <fullName evidence="2">Uncharacterized protein</fullName>
    </submittedName>
</protein>
<accession>A0A6A6T6G9</accession>
<keyword evidence="1" id="KW-0472">Membrane</keyword>
<feature type="transmembrane region" description="Helical" evidence="1">
    <location>
        <begin position="73"/>
        <end position="91"/>
    </location>
</feature>
<keyword evidence="1" id="KW-1133">Transmembrane helix</keyword>
<keyword evidence="3" id="KW-1185">Reference proteome</keyword>
<keyword evidence="1" id="KW-0812">Transmembrane</keyword>
<evidence type="ECO:0000313" key="2">
    <source>
        <dbReference type="EMBL" id="KAF2654144.1"/>
    </source>
</evidence>
<dbReference type="AlphaFoldDB" id="A0A6A6T6G9"/>
<evidence type="ECO:0000256" key="1">
    <source>
        <dbReference type="SAM" id="Phobius"/>
    </source>
</evidence>
<dbReference type="Proteomes" id="UP000799324">
    <property type="component" value="Unassembled WGS sequence"/>
</dbReference>
<reference evidence="2" key="1">
    <citation type="journal article" date="2020" name="Stud. Mycol.">
        <title>101 Dothideomycetes genomes: a test case for predicting lifestyles and emergence of pathogens.</title>
        <authorList>
            <person name="Haridas S."/>
            <person name="Albert R."/>
            <person name="Binder M."/>
            <person name="Bloem J."/>
            <person name="Labutti K."/>
            <person name="Salamov A."/>
            <person name="Andreopoulos B."/>
            <person name="Baker S."/>
            <person name="Barry K."/>
            <person name="Bills G."/>
            <person name="Bluhm B."/>
            <person name="Cannon C."/>
            <person name="Castanera R."/>
            <person name="Culley D."/>
            <person name="Daum C."/>
            <person name="Ezra D."/>
            <person name="Gonzalez J."/>
            <person name="Henrissat B."/>
            <person name="Kuo A."/>
            <person name="Liang C."/>
            <person name="Lipzen A."/>
            <person name="Lutzoni F."/>
            <person name="Magnuson J."/>
            <person name="Mondo S."/>
            <person name="Nolan M."/>
            <person name="Ohm R."/>
            <person name="Pangilinan J."/>
            <person name="Park H.-J."/>
            <person name="Ramirez L."/>
            <person name="Alfaro M."/>
            <person name="Sun H."/>
            <person name="Tritt A."/>
            <person name="Yoshinaga Y."/>
            <person name="Zwiers L.-H."/>
            <person name="Turgeon B."/>
            <person name="Goodwin S."/>
            <person name="Spatafora J."/>
            <person name="Crous P."/>
            <person name="Grigoriev I."/>
        </authorList>
    </citation>
    <scope>NUCLEOTIDE SEQUENCE</scope>
    <source>
        <strain evidence="2">CBS 122681</strain>
    </source>
</reference>
<evidence type="ECO:0000313" key="3">
    <source>
        <dbReference type="Proteomes" id="UP000799324"/>
    </source>
</evidence>
<dbReference type="EMBL" id="MU004369">
    <property type="protein sequence ID" value="KAF2654144.1"/>
    <property type="molecule type" value="Genomic_DNA"/>
</dbReference>
<gene>
    <name evidence="2" type="ORF">K491DRAFT_487462</name>
</gene>
<sequence length="116" mass="13116">MLNCTPSHVIVPASSEIRVSMAITMASPPYLCYPTVRGGFILPSPKSYQRYLDPCVTRRDYCMLSAPVRIRELAVTQLILLTILNVAFLFVDRYRYSEELRDSLKARILTGAGNMQ</sequence>
<name>A0A6A6T6G9_9PLEO</name>
<proteinExistence type="predicted"/>